<dbReference type="CDD" id="cd00093">
    <property type="entry name" value="HTH_XRE"/>
    <property type="match status" value="1"/>
</dbReference>
<reference evidence="2 3" key="1">
    <citation type="submission" date="2019-02" db="EMBL/GenBank/DDBJ databases">
        <authorList>
            <consortium name="Pathogen Informatics"/>
        </authorList>
    </citation>
    <scope>NUCLEOTIDE SEQUENCE [LARGE SCALE GENOMIC DNA]</scope>
    <source>
        <strain evidence="2 3">3012STDY6756504</strain>
    </source>
</reference>
<proteinExistence type="predicted"/>
<dbReference type="InterPro" id="IPR010982">
    <property type="entry name" value="Lambda_DNA-bd_dom_sf"/>
</dbReference>
<evidence type="ECO:0000259" key="1">
    <source>
        <dbReference type="PROSITE" id="PS50943"/>
    </source>
</evidence>
<dbReference type="AlphaFoldDB" id="A0A4U8VSB8"/>
<evidence type="ECO:0000313" key="2">
    <source>
        <dbReference type="EMBL" id="VFA96321.1"/>
    </source>
</evidence>
<dbReference type="InterPro" id="IPR001387">
    <property type="entry name" value="Cro/C1-type_HTH"/>
</dbReference>
<accession>A0A4U8VSB8</accession>
<dbReference type="Gene3D" id="1.10.260.40">
    <property type="entry name" value="lambda repressor-like DNA-binding domains"/>
    <property type="match status" value="1"/>
</dbReference>
<dbReference type="Proteomes" id="UP000290439">
    <property type="component" value="Chromosome"/>
</dbReference>
<sequence length="447" mass="48892">MSLGDELRAARRGKGWSYSRLVAAIRDQARRDGVRIMSDRSLTTAISRWENNRNKPDRLYMTLLAAVLGLPDADDVLVRSAKYERDIDQAVNFLEHLSRLDNGENDLGNSAAQLVDADRVITGYLFARSYAVDDDRHLTDRKGSHGDSVAERIRSTASTLMSVDFALGGGHVRETLITYFHANVIPELRSASADMRGDVYAAAAEVAQLLGWSAYDAGSHAVAARYFSLGLRLADEAHDQMLGARLLANLSHQSNFIGNHSQALEFARAAQAALRGRGAPKVETMCVMMEARALASLGDRRGASAAVIHAERVFERRSVDEPDWIGYYDAAELAGDIAHAFRDLAAPSEAGEFARAALTPTTPRRTRAFIQLVAAEVALAAGDLDQAAHLATSALHSGDGLSSHRYVNYLQKFTGSVPHMDEPELAEFVDLLATRHPQFIAPRKNRR</sequence>
<organism evidence="2 3">
    <name type="scientific">Nocardia cyriacigeorgica</name>
    <dbReference type="NCBI Taxonomy" id="135487"/>
    <lineage>
        <taxon>Bacteria</taxon>
        <taxon>Bacillati</taxon>
        <taxon>Actinomycetota</taxon>
        <taxon>Actinomycetes</taxon>
        <taxon>Mycobacteriales</taxon>
        <taxon>Nocardiaceae</taxon>
        <taxon>Nocardia</taxon>
    </lineage>
</organism>
<name>A0A4U8VSB8_9NOCA</name>
<dbReference type="GO" id="GO:0003677">
    <property type="term" value="F:DNA binding"/>
    <property type="evidence" value="ECO:0007669"/>
    <property type="project" value="InterPro"/>
</dbReference>
<dbReference type="SUPFAM" id="SSF48452">
    <property type="entry name" value="TPR-like"/>
    <property type="match status" value="1"/>
</dbReference>
<evidence type="ECO:0000313" key="3">
    <source>
        <dbReference type="Proteomes" id="UP000290439"/>
    </source>
</evidence>
<protein>
    <submittedName>
        <fullName evidence="2">Predicted ATPase</fullName>
    </submittedName>
</protein>
<feature type="domain" description="HTH cro/C1-type" evidence="1">
    <location>
        <begin position="44"/>
        <end position="76"/>
    </location>
</feature>
<gene>
    <name evidence="2" type="ORF">NCTC10797_00070</name>
</gene>
<dbReference type="EMBL" id="LR215973">
    <property type="protein sequence ID" value="VFA96321.1"/>
    <property type="molecule type" value="Genomic_DNA"/>
</dbReference>
<dbReference type="PROSITE" id="PS50943">
    <property type="entry name" value="HTH_CROC1"/>
    <property type="match status" value="1"/>
</dbReference>
<dbReference type="InterPro" id="IPR011990">
    <property type="entry name" value="TPR-like_helical_dom_sf"/>
</dbReference>